<organism evidence="1 2">
    <name type="scientific">Eumeta variegata</name>
    <name type="common">Bagworm moth</name>
    <name type="synonym">Eumeta japonica</name>
    <dbReference type="NCBI Taxonomy" id="151549"/>
    <lineage>
        <taxon>Eukaryota</taxon>
        <taxon>Metazoa</taxon>
        <taxon>Ecdysozoa</taxon>
        <taxon>Arthropoda</taxon>
        <taxon>Hexapoda</taxon>
        <taxon>Insecta</taxon>
        <taxon>Pterygota</taxon>
        <taxon>Neoptera</taxon>
        <taxon>Endopterygota</taxon>
        <taxon>Lepidoptera</taxon>
        <taxon>Glossata</taxon>
        <taxon>Ditrysia</taxon>
        <taxon>Tineoidea</taxon>
        <taxon>Psychidae</taxon>
        <taxon>Oiketicinae</taxon>
        <taxon>Eumeta</taxon>
    </lineage>
</organism>
<proteinExistence type="predicted"/>
<gene>
    <name evidence="1" type="ORF">EVAR_10875_1</name>
</gene>
<evidence type="ECO:0000313" key="1">
    <source>
        <dbReference type="EMBL" id="GBP29059.1"/>
    </source>
</evidence>
<accession>A0A4C1URW2</accession>
<evidence type="ECO:0000313" key="2">
    <source>
        <dbReference type="Proteomes" id="UP000299102"/>
    </source>
</evidence>
<dbReference type="AlphaFoldDB" id="A0A4C1URW2"/>
<comment type="caution">
    <text evidence="1">The sequence shown here is derived from an EMBL/GenBank/DDBJ whole genome shotgun (WGS) entry which is preliminary data.</text>
</comment>
<protein>
    <submittedName>
        <fullName evidence="1">Uncharacterized protein</fullName>
    </submittedName>
</protein>
<keyword evidence="2" id="KW-1185">Reference proteome</keyword>
<dbReference type="EMBL" id="BGZK01000215">
    <property type="protein sequence ID" value="GBP29059.1"/>
    <property type="molecule type" value="Genomic_DNA"/>
</dbReference>
<reference evidence="1 2" key="1">
    <citation type="journal article" date="2019" name="Commun. Biol.">
        <title>The bagworm genome reveals a unique fibroin gene that provides high tensile strength.</title>
        <authorList>
            <person name="Kono N."/>
            <person name="Nakamura H."/>
            <person name="Ohtoshi R."/>
            <person name="Tomita M."/>
            <person name="Numata K."/>
            <person name="Arakawa K."/>
        </authorList>
    </citation>
    <scope>NUCLEOTIDE SEQUENCE [LARGE SCALE GENOMIC DNA]</scope>
</reference>
<dbReference type="Proteomes" id="UP000299102">
    <property type="component" value="Unassembled WGS sequence"/>
</dbReference>
<sequence>MASATYAGIRRYPIRASIGTLPLFVVFVRLDVRRSITRASYRGDTVPRHNLDRLLVPLPSRNGDKRNCIPRYARNSCNNIGGSCAIRQYDDNGITCSLITCCL</sequence>
<name>A0A4C1URW2_EUMVA</name>